<dbReference type="InterPro" id="IPR046819">
    <property type="entry name" value="MmeI_hel"/>
</dbReference>
<dbReference type="Pfam" id="PF20473">
    <property type="entry name" value="MmeI_Mtase"/>
    <property type="match status" value="1"/>
</dbReference>
<dbReference type="InterPro" id="IPR046820">
    <property type="entry name" value="MmeI_TRD"/>
</dbReference>
<dbReference type="GO" id="GO:0032259">
    <property type="term" value="P:methylation"/>
    <property type="evidence" value="ECO:0007669"/>
    <property type="project" value="UniProtKB-KW"/>
</dbReference>
<feature type="domain" description="MmeI-like N-terminal" evidence="5">
    <location>
        <begin position="20"/>
        <end position="218"/>
    </location>
</feature>
<dbReference type="InterPro" id="IPR046816">
    <property type="entry name" value="MmeI_Mtase"/>
</dbReference>
<dbReference type="KEGG" id="mela:C6568_02905"/>
<dbReference type="EMBL" id="CP027667">
    <property type="protein sequence ID" value="AVO48316.1"/>
    <property type="molecule type" value="Genomic_DNA"/>
</dbReference>
<evidence type="ECO:0000256" key="2">
    <source>
        <dbReference type="ARBA" id="ARBA00022603"/>
    </source>
</evidence>
<comment type="catalytic activity">
    <reaction evidence="4">
        <text>a 2'-deoxyadenosine in DNA + S-adenosyl-L-methionine = an N(6)-methyl-2'-deoxyadenosine in DNA + S-adenosyl-L-homocysteine + H(+)</text>
        <dbReference type="Rhea" id="RHEA:15197"/>
        <dbReference type="Rhea" id="RHEA-COMP:12418"/>
        <dbReference type="Rhea" id="RHEA-COMP:12419"/>
        <dbReference type="ChEBI" id="CHEBI:15378"/>
        <dbReference type="ChEBI" id="CHEBI:57856"/>
        <dbReference type="ChEBI" id="CHEBI:59789"/>
        <dbReference type="ChEBI" id="CHEBI:90615"/>
        <dbReference type="ChEBI" id="CHEBI:90616"/>
        <dbReference type="EC" id="2.1.1.72"/>
    </reaction>
</comment>
<evidence type="ECO:0000259" key="7">
    <source>
        <dbReference type="Pfam" id="PF20466"/>
    </source>
</evidence>
<dbReference type="Pfam" id="PF20466">
    <property type="entry name" value="MmeI_TRD"/>
    <property type="match status" value="1"/>
</dbReference>
<dbReference type="PANTHER" id="PTHR33841:SF1">
    <property type="entry name" value="DNA METHYLTRANSFERASE A"/>
    <property type="match status" value="1"/>
</dbReference>
<dbReference type="GO" id="GO:0003676">
    <property type="term" value="F:nucleic acid binding"/>
    <property type="evidence" value="ECO:0007669"/>
    <property type="project" value="InterPro"/>
</dbReference>
<evidence type="ECO:0000256" key="3">
    <source>
        <dbReference type="ARBA" id="ARBA00022679"/>
    </source>
</evidence>
<keyword evidence="2 9" id="KW-0489">Methyltransferase</keyword>
<evidence type="ECO:0000256" key="4">
    <source>
        <dbReference type="ARBA" id="ARBA00047942"/>
    </source>
</evidence>
<accession>A0A2R3Q956</accession>
<dbReference type="PRINTS" id="PR00507">
    <property type="entry name" value="N12N6MTFRASE"/>
</dbReference>
<dbReference type="AlphaFoldDB" id="A0A2R3Q956"/>
<dbReference type="InterPro" id="IPR002052">
    <property type="entry name" value="DNA_methylase_N6_adenine_CS"/>
</dbReference>
<name>A0A2R3Q956_9BURK</name>
<reference evidence="9 10" key="1">
    <citation type="submission" date="2018-03" db="EMBL/GenBank/DDBJ databases">
        <title>Genome sequencing of Melaminivora sp.</title>
        <authorList>
            <person name="Kim S.-J."/>
            <person name="Heo J."/>
            <person name="Ahn J.-H."/>
            <person name="Kwon S.-W."/>
        </authorList>
    </citation>
    <scope>NUCLEOTIDE SEQUENCE [LARGE SCALE GENOMIC DNA]</scope>
    <source>
        <strain evidence="9 10">SC2-9</strain>
    </source>
</reference>
<evidence type="ECO:0000313" key="9">
    <source>
        <dbReference type="EMBL" id="AVO48316.1"/>
    </source>
</evidence>
<feature type="domain" description="MmeI-like helicase spacer" evidence="6">
    <location>
        <begin position="246"/>
        <end position="317"/>
    </location>
</feature>
<gene>
    <name evidence="9" type="ORF">C6568_02905</name>
</gene>
<feature type="domain" description="MmeI-like target recognition" evidence="7">
    <location>
        <begin position="769"/>
        <end position="958"/>
    </location>
</feature>
<keyword evidence="10" id="KW-1185">Reference proteome</keyword>
<proteinExistence type="predicted"/>
<dbReference type="REBASE" id="244283">
    <property type="entry name" value="MspSC29ORF2905P"/>
</dbReference>
<keyword evidence="3 9" id="KW-0808">Transferase</keyword>
<dbReference type="SUPFAM" id="SSF53335">
    <property type="entry name" value="S-adenosyl-L-methionine-dependent methyltransferases"/>
    <property type="match status" value="1"/>
</dbReference>
<evidence type="ECO:0000259" key="8">
    <source>
        <dbReference type="Pfam" id="PF20473"/>
    </source>
</evidence>
<dbReference type="OrthoDB" id="9782445at2"/>
<dbReference type="EC" id="2.1.1.72" evidence="1"/>
<dbReference type="Pfam" id="PF20465">
    <property type="entry name" value="MmeI_hel"/>
    <property type="match status" value="1"/>
</dbReference>
<dbReference type="InterPro" id="IPR050953">
    <property type="entry name" value="N4_N6_ade-DNA_methylase"/>
</dbReference>
<evidence type="ECO:0000259" key="5">
    <source>
        <dbReference type="Pfam" id="PF20464"/>
    </source>
</evidence>
<dbReference type="InterPro" id="IPR029063">
    <property type="entry name" value="SAM-dependent_MTases_sf"/>
</dbReference>
<organism evidence="9 10">
    <name type="scientific">Melaminivora suipulveris</name>
    <dbReference type="NCBI Taxonomy" id="2109913"/>
    <lineage>
        <taxon>Bacteria</taxon>
        <taxon>Pseudomonadati</taxon>
        <taxon>Pseudomonadota</taxon>
        <taxon>Betaproteobacteria</taxon>
        <taxon>Burkholderiales</taxon>
        <taxon>Comamonadaceae</taxon>
        <taxon>Melaminivora</taxon>
    </lineage>
</organism>
<dbReference type="Pfam" id="PF20464">
    <property type="entry name" value="MmeI_N"/>
    <property type="match status" value="1"/>
</dbReference>
<dbReference type="InterPro" id="IPR046817">
    <property type="entry name" value="MmeI_N"/>
</dbReference>
<protein>
    <recommendedName>
        <fullName evidence="1">site-specific DNA-methyltransferase (adenine-specific)</fullName>
        <ecNumber evidence="1">2.1.1.72</ecNumber>
    </recommendedName>
</protein>
<dbReference type="PROSITE" id="PS00092">
    <property type="entry name" value="N6_MTASE"/>
    <property type="match status" value="1"/>
</dbReference>
<dbReference type="GO" id="GO:0009007">
    <property type="term" value="F:site-specific DNA-methyltransferase (adenine-specific) activity"/>
    <property type="evidence" value="ECO:0007669"/>
    <property type="project" value="UniProtKB-EC"/>
</dbReference>
<dbReference type="PANTHER" id="PTHR33841">
    <property type="entry name" value="DNA METHYLTRANSFERASE YEEA-RELATED"/>
    <property type="match status" value="1"/>
</dbReference>
<feature type="domain" description="MmeI-like DNA-methyltransferase" evidence="8">
    <location>
        <begin position="423"/>
        <end position="708"/>
    </location>
</feature>
<dbReference type="RefSeq" id="WP_106682796.1">
    <property type="nucleotide sequence ID" value="NZ_CP027667.1"/>
</dbReference>
<evidence type="ECO:0000259" key="6">
    <source>
        <dbReference type="Pfam" id="PF20465"/>
    </source>
</evidence>
<dbReference type="Gene3D" id="3.40.50.150">
    <property type="entry name" value="Vaccinia Virus protein VP39"/>
    <property type="match status" value="1"/>
</dbReference>
<evidence type="ECO:0000313" key="10">
    <source>
        <dbReference type="Proteomes" id="UP000237925"/>
    </source>
</evidence>
<dbReference type="Proteomes" id="UP000237925">
    <property type="component" value="Chromosome"/>
</dbReference>
<sequence>MTEAATDPAPLAADEDHAAAAAAFIARWQGVAASELATAQSFVIELCALLGVDKPHATPEQDYMFERPVTFQHGDGSTSSGRIDCYRRGRFVLEAKKLKAPGHTRGFDDGMLRARSQAEGYARALPAPEGRPPFLLVLDVGNVIEVYAEFSQSGATYTPFPDPRSHRLLLADLARADVRERLRRIWLAPDSLNPALISAEVTRGVAAVLARLARSLEAGSAGAANGKFEPNTPSAGVQQAQVAPEKVANFLTRCLFSMFAEDVELLPRGAFQKLLQTHRDDPATLREMLRMLWRDMDQGGFSAVLAGRVLHFNGKLFKGAGEDGYSLLLTPAQIGLLIEAARANWREVEPAIFGTLLERALDPAERHALGAHYTPRAYVERLVLPTVIEPLRSRWQDVRAAALVLAREAAALDGRAAEVKLAQARAQIRDFHHHLCSVRVLDPACGSANFLYVTLEHLKRLEGEVVNALQELGQAQDQLGFAGETVTLQQLLGIELNERAAALAELVLWIGWLQWHIRTRGRASVAEPVVHAYGNIERRDAVLAWDAREPAYDAAGRLRTRWNGTSFRPHPVTGELVPDEAAQVPQERYAGARRAAWPQADFIVGNPPFIGAGAMRAALGDGYVEALRGAWPEVPDSADFVMFWWQHAAAQVASGQAQRMGLITTNSLRQTFNRRVVQAALDAGTHLELAVPDHPWVDSANGAAVRIAMTVLAAGAQEAGQLLTVTHEQAREFGEVDVQLRAQDGLIHADLSVGANVAAAQPLRANGQISNTGVKLHGAGFIVTRDDAAALGLGSQTGLERHIREYRNGRDLTDKPRDVMVIDLAGLQAEEVRERYPAVYQWIFDRVKPERDLNREEYRRLNWWLFGRKNTELRAGLLGLPRYIATVETAKHRIFQFLDASILPDNMLVAIAVNDAYTLGVLSSQLHIDWALATGSRLGVGNDPRYNKSRCFETFPFPADDTGLTPTLRERIAHLAEQIDAHRKRVLSAGHAGLTLTGLYNVLSALRGGRALTPKEKSIHTHGLVGVLRELHDELDAAVLAAYGLPPDAGTQAVLTHLVQLNARRAQEEAQGQVRWLRPEFQNPQQSLSNQELLTLDSRRLKADLAQKDPAAAPAGAVSAQPWPSSLPEQVRAVAGVLAASGAALSLPAIEAHFKGRGPWKKSLPTLLHTLEAVGRAQPTPLADGTPAWRG</sequence>
<evidence type="ECO:0000256" key="1">
    <source>
        <dbReference type="ARBA" id="ARBA00011900"/>
    </source>
</evidence>